<evidence type="ECO:0000313" key="1">
    <source>
        <dbReference type="EMBL" id="JAH73998.1"/>
    </source>
</evidence>
<proteinExistence type="predicted"/>
<accession>A0A0E9V9U6</accession>
<protein>
    <submittedName>
        <fullName evidence="1">Uncharacterized protein</fullName>
    </submittedName>
</protein>
<dbReference type="EMBL" id="GBXM01034579">
    <property type="protein sequence ID" value="JAH73998.1"/>
    <property type="molecule type" value="Transcribed_RNA"/>
</dbReference>
<sequence>MFAMHLTTPSSFVRRACAIALQTSRKPGILQLLVLEYAFPLELNKLCKMLSLPVY</sequence>
<reference evidence="1" key="1">
    <citation type="submission" date="2014-11" db="EMBL/GenBank/DDBJ databases">
        <authorList>
            <person name="Amaro Gonzalez C."/>
        </authorList>
    </citation>
    <scope>NUCLEOTIDE SEQUENCE</scope>
</reference>
<organism evidence="1">
    <name type="scientific">Anguilla anguilla</name>
    <name type="common">European freshwater eel</name>
    <name type="synonym">Muraena anguilla</name>
    <dbReference type="NCBI Taxonomy" id="7936"/>
    <lineage>
        <taxon>Eukaryota</taxon>
        <taxon>Metazoa</taxon>
        <taxon>Chordata</taxon>
        <taxon>Craniata</taxon>
        <taxon>Vertebrata</taxon>
        <taxon>Euteleostomi</taxon>
        <taxon>Actinopterygii</taxon>
        <taxon>Neopterygii</taxon>
        <taxon>Teleostei</taxon>
        <taxon>Anguilliformes</taxon>
        <taxon>Anguillidae</taxon>
        <taxon>Anguilla</taxon>
    </lineage>
</organism>
<dbReference type="AlphaFoldDB" id="A0A0E9V9U6"/>
<name>A0A0E9V9U6_ANGAN</name>
<reference evidence="1" key="2">
    <citation type="journal article" date="2015" name="Fish Shellfish Immunol.">
        <title>Early steps in the European eel (Anguilla anguilla)-Vibrio vulnificus interaction in the gills: Role of the RtxA13 toxin.</title>
        <authorList>
            <person name="Callol A."/>
            <person name="Pajuelo D."/>
            <person name="Ebbesson L."/>
            <person name="Teles M."/>
            <person name="MacKenzie S."/>
            <person name="Amaro C."/>
        </authorList>
    </citation>
    <scope>NUCLEOTIDE SEQUENCE</scope>
</reference>